<feature type="compositionally biased region" description="Basic residues" evidence="1">
    <location>
        <begin position="400"/>
        <end position="422"/>
    </location>
</feature>
<feature type="compositionally biased region" description="Basic and acidic residues" evidence="1">
    <location>
        <begin position="311"/>
        <end position="322"/>
    </location>
</feature>
<feature type="compositionally biased region" description="Polar residues" evidence="1">
    <location>
        <begin position="747"/>
        <end position="760"/>
    </location>
</feature>
<feature type="region of interest" description="Disordered" evidence="1">
    <location>
        <begin position="705"/>
        <end position="760"/>
    </location>
</feature>
<feature type="compositionally biased region" description="Polar residues" evidence="1">
    <location>
        <begin position="209"/>
        <end position="226"/>
    </location>
</feature>
<feature type="region of interest" description="Disordered" evidence="1">
    <location>
        <begin position="349"/>
        <end position="546"/>
    </location>
</feature>
<dbReference type="EMBL" id="AJWJ01000049">
    <property type="protein sequence ID" value="KAF2076780.1"/>
    <property type="molecule type" value="Genomic_DNA"/>
</dbReference>
<feature type="compositionally biased region" description="Low complexity" evidence="1">
    <location>
        <begin position="939"/>
        <end position="948"/>
    </location>
</feature>
<feature type="compositionally biased region" description="Basic residues" evidence="1">
    <location>
        <begin position="358"/>
        <end position="372"/>
    </location>
</feature>
<protein>
    <submittedName>
        <fullName evidence="2">Uncharacterized protein</fullName>
    </submittedName>
</protein>
<comment type="caution">
    <text evidence="2">The sequence shown here is derived from an EMBL/GenBank/DDBJ whole genome shotgun (WGS) entry which is preliminary data.</text>
</comment>
<evidence type="ECO:0000313" key="2">
    <source>
        <dbReference type="EMBL" id="KAF2076780.1"/>
    </source>
</evidence>
<proteinExistence type="predicted"/>
<feature type="compositionally biased region" description="Pro residues" evidence="1">
    <location>
        <begin position="423"/>
        <end position="440"/>
    </location>
</feature>
<feature type="compositionally biased region" description="Low complexity" evidence="1">
    <location>
        <begin position="706"/>
        <end position="746"/>
    </location>
</feature>
<feature type="region of interest" description="Disordered" evidence="1">
    <location>
        <begin position="15"/>
        <end position="293"/>
    </location>
</feature>
<feature type="compositionally biased region" description="Basic residues" evidence="1">
    <location>
        <begin position="452"/>
        <end position="465"/>
    </location>
</feature>
<feature type="compositionally biased region" description="Low complexity" evidence="1">
    <location>
        <begin position="123"/>
        <end position="134"/>
    </location>
</feature>
<feature type="compositionally biased region" description="Low complexity" evidence="1">
    <location>
        <begin position="466"/>
        <end position="481"/>
    </location>
</feature>
<dbReference type="AlphaFoldDB" id="A0A8J4Q0G1"/>
<organism evidence="2 3">
    <name type="scientific">Polysphondylium violaceum</name>
    <dbReference type="NCBI Taxonomy" id="133409"/>
    <lineage>
        <taxon>Eukaryota</taxon>
        <taxon>Amoebozoa</taxon>
        <taxon>Evosea</taxon>
        <taxon>Eumycetozoa</taxon>
        <taxon>Dictyostelia</taxon>
        <taxon>Dictyosteliales</taxon>
        <taxon>Dictyosteliaceae</taxon>
        <taxon>Polysphondylium</taxon>
    </lineage>
</organism>
<feature type="compositionally biased region" description="Basic and acidic residues" evidence="1">
    <location>
        <begin position="949"/>
        <end position="967"/>
    </location>
</feature>
<feature type="compositionally biased region" description="Basic residues" evidence="1">
    <location>
        <begin position="492"/>
        <end position="506"/>
    </location>
</feature>
<keyword evidence="3" id="KW-1185">Reference proteome</keyword>
<sequence>MSGSLKRNLENVLEVPFKTIKVNKVDVQSSNGGGAPSPSSLSNSISSSSPVTLPPISISHSYSSNSNGNSPSNGSSPPGNGIVNNNNNSNNNGNGKQPQLNNGPLHTAPLTSPHQGEYISDKYNNSNNNGYEEYNTMHNPIGRRGEVNPSTYDSTIYKYPTTNNRLVSSSSHSYPQPFSQMREKSSAMGERPLVNNSNNNNSNNNNSSPIQHSESEVNGNYLHQSPPSSPPPEYVTYGNSWYSRSSGQSSPSPNTTSPILAPTIRTSKPFHSNHPSLQQQQQQQQQSPSQQQAISIPGVKKYNPLHNLANENDHDHANGHESLDNGGVELIIDEKSYYSYGNRYVHPHSPKIVSPVKNVHHSSNGHHIHSHHPSSPPHYSSNHPHHPSYGPPPPPQSHHPSPHHHNGHHPNNGHHYSSHHPHSYPPSPQHHPSYGPPPPHSQHNVHSLPMHHQPHHNGHSSHGPHHSSPSNHHPNSHQYHSAPPPPPSSSSSHHHHHSHHHGHHHQSPIQSPPPSQQSSHYGNSIQINGGDYNNPNSINSNTTTPPLANASSDYPFTLSIVNDFIHPFPEQIIALKETTFFLKINYNGTQATSQNTTDILKRLSGKVVVKGTHEDITAINPNDAFKIHQDVKTIQNVLQFDVKIRNQGINTPTHLVLIFHLVDHGSVIHSIESKKIHFFTRSKYAPYLPVIYIMPSKVKISPKFFTSKNSPSTTTTSSTSTVYSLGAPTTTTTTTTTTSSTSNSSTPQAEASSPDTNFSKTDAVITATNGSSYGLPKGNKEELLRLNLKTIQKLVRVYKGDFNVNIEIPSSKRGGFCESIFENHSEPLLKYHYYSITDDLEANGDLDINVMPTLYQNPDTDGPEGTELLVYSKDFNLELKSLHIYFIDLNTGMIMFCFKHGVEGNDKSRNILRVLDDDGNISSCVVKVTVPYVNSSGGKKVVTTTTSTSDDKVEKIEPVKEETKDTDQDGDDNSNKDIVIQSSTKSTKTTTITTTTTTEPPLVKKVEDEKSTIEEIADQDVVIKKDNKPVIYNLISFTSHHDIGSEGDVWRKPVEYSLDQGRARKVVRFLQDGFAFNFHVLK</sequence>
<feature type="compositionally biased region" description="Low complexity" evidence="1">
    <location>
        <begin position="238"/>
        <end position="257"/>
    </location>
</feature>
<feature type="compositionally biased region" description="Polar residues" evidence="1">
    <location>
        <begin position="148"/>
        <end position="167"/>
    </location>
</feature>
<feature type="region of interest" description="Disordered" evidence="1">
    <location>
        <begin position="303"/>
        <end position="322"/>
    </location>
</feature>
<name>A0A8J4Q0G1_9MYCE</name>
<feature type="compositionally biased region" description="Low complexity" evidence="1">
    <location>
        <begin position="982"/>
        <end position="997"/>
    </location>
</feature>
<dbReference type="Proteomes" id="UP000695562">
    <property type="component" value="Unassembled WGS sequence"/>
</dbReference>
<dbReference type="OrthoDB" id="21129at2759"/>
<feature type="compositionally biased region" description="Low complexity" evidence="1">
    <location>
        <begin position="278"/>
        <end position="292"/>
    </location>
</feature>
<feature type="compositionally biased region" description="Polar residues" evidence="1">
    <location>
        <begin position="264"/>
        <end position="277"/>
    </location>
</feature>
<reference evidence="2" key="1">
    <citation type="submission" date="2020-01" db="EMBL/GenBank/DDBJ databases">
        <title>Development of genomics and gene disruption for Polysphondylium violaceum indicates a role for the polyketide synthase stlB in stalk morphogenesis.</title>
        <authorList>
            <person name="Narita B."/>
            <person name="Kawabe Y."/>
            <person name="Kin K."/>
            <person name="Saito T."/>
            <person name="Gibbs R."/>
            <person name="Kuspa A."/>
            <person name="Muzny D."/>
            <person name="Queller D."/>
            <person name="Richards S."/>
            <person name="Strassman J."/>
            <person name="Sucgang R."/>
            <person name="Worley K."/>
            <person name="Schaap P."/>
        </authorList>
    </citation>
    <scope>NUCLEOTIDE SEQUENCE</scope>
    <source>
        <strain evidence="2">QSvi11</strain>
    </source>
</reference>
<accession>A0A8J4Q0G1</accession>
<feature type="compositionally biased region" description="Polar residues" evidence="1">
    <location>
        <begin position="96"/>
        <end position="114"/>
    </location>
</feature>
<evidence type="ECO:0000313" key="3">
    <source>
        <dbReference type="Proteomes" id="UP000695562"/>
    </source>
</evidence>
<feature type="compositionally biased region" description="Low complexity" evidence="1">
    <location>
        <begin position="36"/>
        <end position="95"/>
    </location>
</feature>
<evidence type="ECO:0000256" key="1">
    <source>
        <dbReference type="SAM" id="MobiDB-lite"/>
    </source>
</evidence>
<gene>
    <name evidence="2" type="ORF">CYY_001907</name>
</gene>
<feature type="region of interest" description="Disordered" evidence="1">
    <location>
        <begin position="939"/>
        <end position="997"/>
    </location>
</feature>
<feature type="compositionally biased region" description="Low complexity" evidence="1">
    <location>
        <begin position="533"/>
        <end position="546"/>
    </location>
</feature>
<feature type="compositionally biased region" description="Low complexity" evidence="1">
    <location>
        <begin position="195"/>
        <end position="208"/>
    </location>
</feature>